<keyword evidence="4" id="KW-0503">Monooxygenase</keyword>
<name>A0A9X2G9J2_9ACTN</name>
<reference evidence="6" key="1">
    <citation type="submission" date="2022-06" db="EMBL/GenBank/DDBJ databases">
        <title>Sequencing the genomes of 1000 actinobacteria strains.</title>
        <authorList>
            <person name="Klenk H.-P."/>
        </authorList>
    </citation>
    <scope>NUCLEOTIDE SEQUENCE</scope>
    <source>
        <strain evidence="6">DSM 46694</strain>
    </source>
</reference>
<dbReference type="RefSeq" id="WP_253740094.1">
    <property type="nucleotide sequence ID" value="NZ_BAABKA010000085.1"/>
</dbReference>
<dbReference type="Pfam" id="PF00296">
    <property type="entry name" value="Bac_luciferase"/>
    <property type="match status" value="1"/>
</dbReference>
<dbReference type="InterPro" id="IPR036661">
    <property type="entry name" value="Luciferase-like_sf"/>
</dbReference>
<comment type="caution">
    <text evidence="6">The sequence shown here is derived from an EMBL/GenBank/DDBJ whole genome shotgun (WGS) entry which is preliminary data.</text>
</comment>
<evidence type="ECO:0000256" key="3">
    <source>
        <dbReference type="ARBA" id="ARBA00023002"/>
    </source>
</evidence>
<dbReference type="Gene3D" id="3.20.20.30">
    <property type="entry name" value="Luciferase-like domain"/>
    <property type="match status" value="1"/>
</dbReference>
<keyword evidence="1" id="KW-0285">Flavoprotein</keyword>
<dbReference type="SUPFAM" id="SSF51679">
    <property type="entry name" value="Bacterial luciferase-like"/>
    <property type="match status" value="1"/>
</dbReference>
<dbReference type="AlphaFoldDB" id="A0A9X2G9J2"/>
<dbReference type="InterPro" id="IPR050172">
    <property type="entry name" value="SsuD_RutA_monooxygenase"/>
</dbReference>
<dbReference type="GO" id="GO:0046306">
    <property type="term" value="P:alkanesulfonate catabolic process"/>
    <property type="evidence" value="ECO:0007669"/>
    <property type="project" value="TreeGrafter"/>
</dbReference>
<dbReference type="EMBL" id="JAMZEB010000001">
    <property type="protein sequence ID" value="MCP2353555.1"/>
    <property type="molecule type" value="Genomic_DNA"/>
</dbReference>
<feature type="domain" description="Luciferase-like" evidence="5">
    <location>
        <begin position="1"/>
        <end position="233"/>
    </location>
</feature>
<keyword evidence="7" id="KW-1185">Reference proteome</keyword>
<dbReference type="InterPro" id="IPR019921">
    <property type="entry name" value="Lucif-like_OxRdtase_Rv2161c"/>
</dbReference>
<gene>
    <name evidence="6" type="ORF">HD597_000575</name>
</gene>
<protein>
    <submittedName>
        <fullName evidence="6">F420-dependent oxidoreductase</fullName>
    </submittedName>
</protein>
<evidence type="ECO:0000256" key="4">
    <source>
        <dbReference type="ARBA" id="ARBA00023033"/>
    </source>
</evidence>
<dbReference type="PANTHER" id="PTHR42847">
    <property type="entry name" value="ALKANESULFONATE MONOOXYGENASE"/>
    <property type="match status" value="1"/>
</dbReference>
<keyword evidence="2" id="KW-0288">FMN</keyword>
<dbReference type="Proteomes" id="UP001139648">
    <property type="component" value="Unassembled WGS sequence"/>
</dbReference>
<evidence type="ECO:0000256" key="2">
    <source>
        <dbReference type="ARBA" id="ARBA00022643"/>
    </source>
</evidence>
<organism evidence="6 7">
    <name type="scientific">Nonomuraea thailandensis</name>
    <dbReference type="NCBI Taxonomy" id="1188745"/>
    <lineage>
        <taxon>Bacteria</taxon>
        <taxon>Bacillati</taxon>
        <taxon>Actinomycetota</taxon>
        <taxon>Actinomycetes</taxon>
        <taxon>Streptosporangiales</taxon>
        <taxon>Streptosporangiaceae</taxon>
        <taxon>Nonomuraea</taxon>
    </lineage>
</organism>
<evidence type="ECO:0000313" key="7">
    <source>
        <dbReference type="Proteomes" id="UP001139648"/>
    </source>
</evidence>
<evidence type="ECO:0000313" key="6">
    <source>
        <dbReference type="EMBL" id="MCP2353555.1"/>
    </source>
</evidence>
<evidence type="ECO:0000256" key="1">
    <source>
        <dbReference type="ARBA" id="ARBA00022630"/>
    </source>
</evidence>
<sequence>MKFGLNLPNFGADADPQSLLSWALRAEQYGFHTLMVSDHVALTPQVQAGFPAPFYEPLTTLSWLAGSTSRIQLGTTVLIVPYRHPLLTARVTANLDQLSGGRLILGVGAGWAESEFEALGVPFGGRGERTDEYLRIILDFWTGETVSRATGDLRFHQVATQPKPVQRPHPPIWVGGHSTRAIARAVRLGNAYHPTSVTMPWLLHVGIPQLRRIAEREGKAVPSLCPRIKLAITDHALDEESRRIGEGNVLQIGSDLSALAKVGAEYVIFDTTEKGQDRRPGQSDADWATIDRLVTKIVDLDAQGLR</sequence>
<evidence type="ECO:0000259" key="5">
    <source>
        <dbReference type="Pfam" id="PF00296"/>
    </source>
</evidence>
<dbReference type="GO" id="GO:0008726">
    <property type="term" value="F:alkanesulfonate monooxygenase activity"/>
    <property type="evidence" value="ECO:0007669"/>
    <property type="project" value="TreeGrafter"/>
</dbReference>
<dbReference type="NCBIfam" id="TIGR03619">
    <property type="entry name" value="F420_Rv2161c"/>
    <property type="match status" value="1"/>
</dbReference>
<dbReference type="PANTHER" id="PTHR42847:SF4">
    <property type="entry name" value="ALKANESULFONATE MONOOXYGENASE-RELATED"/>
    <property type="match status" value="1"/>
</dbReference>
<accession>A0A9X2G9J2</accession>
<dbReference type="InterPro" id="IPR011251">
    <property type="entry name" value="Luciferase-like_dom"/>
</dbReference>
<keyword evidence="3" id="KW-0560">Oxidoreductase</keyword>
<proteinExistence type="predicted"/>